<keyword evidence="2 6" id="KW-0678">Repressor</keyword>
<accession>A0AAW2PBH7</accession>
<evidence type="ECO:0000256" key="5">
    <source>
        <dbReference type="ARBA" id="ARBA00023242"/>
    </source>
</evidence>
<keyword evidence="3 6" id="KW-0805">Transcription regulation</keyword>
<feature type="compositionally biased region" description="Basic residues" evidence="7">
    <location>
        <begin position="179"/>
        <end position="195"/>
    </location>
</feature>
<dbReference type="GO" id="GO:0045892">
    <property type="term" value="P:negative regulation of DNA-templated transcription"/>
    <property type="evidence" value="ECO:0007669"/>
    <property type="project" value="UniProtKB-UniRule"/>
</dbReference>
<comment type="function">
    <text evidence="6">Transcriptional repressor that regulates multiple aspects of plant growth and development.</text>
</comment>
<evidence type="ECO:0000256" key="3">
    <source>
        <dbReference type="ARBA" id="ARBA00023015"/>
    </source>
</evidence>
<sequence length="428" mass="50038">MKWGGKKSYPSQSPTWTIARVFPVSWFSKFKQKGGGPETSSTNKKQRGKLDFSALSSSLPAGWRDCRFYSMDDDAYWRLSFHAEGIESRRNAGVISPLWYDSDDEFQIPVFSCKSLGFREVEVPRRLEHRSFKDLDLKRMRGNEYYEGNFLREHGALRRRKPNGEALLRIPRKKHVSDRRLRKQNRRVLRRKKAELRRGPEAGEEKPPKPVEREIFPVDPEYMVQMKEEFQDSVVSSSRNQRYISFPNLGLSSLEEDYAFAALTGEGSSAHSERASISEWQNSEDKKCKEMKLKTESQRKSAYVRRELHSRKIKQTRGKARLRKTEGRIRALEDLKRARIKVQRKTAKVQVAEGATIFDSFAVVKSSFNPQQDFRNSMVEMIRAKRIRRLEELQELLACYLTRNHDGHHELIIKVFQEVCFELNEGVH</sequence>
<dbReference type="Pfam" id="PF04844">
    <property type="entry name" value="Ovate"/>
    <property type="match status" value="1"/>
</dbReference>
<name>A0AAW2PBH7_9LAMI</name>
<reference evidence="9" key="2">
    <citation type="journal article" date="2024" name="Plant">
        <title>Genomic evolution and insights into agronomic trait innovations of Sesamum species.</title>
        <authorList>
            <person name="Miao H."/>
            <person name="Wang L."/>
            <person name="Qu L."/>
            <person name="Liu H."/>
            <person name="Sun Y."/>
            <person name="Le M."/>
            <person name="Wang Q."/>
            <person name="Wei S."/>
            <person name="Zheng Y."/>
            <person name="Lin W."/>
            <person name="Duan Y."/>
            <person name="Cao H."/>
            <person name="Xiong S."/>
            <person name="Wang X."/>
            <person name="Wei L."/>
            <person name="Li C."/>
            <person name="Ma Q."/>
            <person name="Ju M."/>
            <person name="Zhao R."/>
            <person name="Li G."/>
            <person name="Mu C."/>
            <person name="Tian Q."/>
            <person name="Mei H."/>
            <person name="Zhang T."/>
            <person name="Gao T."/>
            <person name="Zhang H."/>
        </authorList>
    </citation>
    <scope>NUCLEOTIDE SEQUENCE</scope>
    <source>
        <strain evidence="9">G01</strain>
    </source>
</reference>
<feature type="region of interest" description="Disordered" evidence="7">
    <location>
        <begin position="179"/>
        <end position="212"/>
    </location>
</feature>
<reference evidence="9" key="1">
    <citation type="submission" date="2020-06" db="EMBL/GenBank/DDBJ databases">
        <authorList>
            <person name="Li T."/>
            <person name="Hu X."/>
            <person name="Zhang T."/>
            <person name="Song X."/>
            <person name="Zhang H."/>
            <person name="Dai N."/>
            <person name="Sheng W."/>
            <person name="Hou X."/>
            <person name="Wei L."/>
        </authorList>
    </citation>
    <scope>NUCLEOTIDE SEQUENCE</scope>
    <source>
        <strain evidence="9">G01</strain>
        <tissue evidence="9">Leaf</tissue>
    </source>
</reference>
<evidence type="ECO:0000256" key="7">
    <source>
        <dbReference type="SAM" id="MobiDB-lite"/>
    </source>
</evidence>
<gene>
    <name evidence="9" type="ORF">Sangu_0874900</name>
</gene>
<evidence type="ECO:0000259" key="8">
    <source>
        <dbReference type="PROSITE" id="PS51754"/>
    </source>
</evidence>
<dbReference type="AlphaFoldDB" id="A0AAW2PBH7"/>
<evidence type="ECO:0000256" key="6">
    <source>
        <dbReference type="RuleBase" id="RU367028"/>
    </source>
</evidence>
<keyword evidence="4 6" id="KW-0804">Transcription</keyword>
<organism evidence="9">
    <name type="scientific">Sesamum angustifolium</name>
    <dbReference type="NCBI Taxonomy" id="2727405"/>
    <lineage>
        <taxon>Eukaryota</taxon>
        <taxon>Viridiplantae</taxon>
        <taxon>Streptophyta</taxon>
        <taxon>Embryophyta</taxon>
        <taxon>Tracheophyta</taxon>
        <taxon>Spermatophyta</taxon>
        <taxon>Magnoliopsida</taxon>
        <taxon>eudicotyledons</taxon>
        <taxon>Gunneridae</taxon>
        <taxon>Pentapetalae</taxon>
        <taxon>asterids</taxon>
        <taxon>lamiids</taxon>
        <taxon>Lamiales</taxon>
        <taxon>Pedaliaceae</taxon>
        <taxon>Sesamum</taxon>
    </lineage>
</organism>
<evidence type="ECO:0000256" key="1">
    <source>
        <dbReference type="ARBA" id="ARBA00004123"/>
    </source>
</evidence>
<protein>
    <recommendedName>
        <fullName evidence="6">Transcription repressor</fullName>
    </recommendedName>
    <alternativeName>
        <fullName evidence="6">Ovate family protein</fullName>
    </alternativeName>
</protein>
<evidence type="ECO:0000256" key="2">
    <source>
        <dbReference type="ARBA" id="ARBA00022491"/>
    </source>
</evidence>
<evidence type="ECO:0000313" key="9">
    <source>
        <dbReference type="EMBL" id="KAL0352936.1"/>
    </source>
</evidence>
<comment type="subcellular location">
    <subcellularLocation>
        <location evidence="1 6">Nucleus</location>
    </subcellularLocation>
</comment>
<comment type="caution">
    <text evidence="9">The sequence shown here is derived from an EMBL/GenBank/DDBJ whole genome shotgun (WGS) entry which is preliminary data.</text>
</comment>
<dbReference type="PANTHER" id="PTHR33057">
    <property type="entry name" value="TRANSCRIPTION REPRESSOR OFP7-RELATED"/>
    <property type="match status" value="1"/>
</dbReference>
<dbReference type="EMBL" id="JACGWK010000005">
    <property type="protein sequence ID" value="KAL0352936.1"/>
    <property type="molecule type" value="Genomic_DNA"/>
</dbReference>
<dbReference type="InterPro" id="IPR006458">
    <property type="entry name" value="Ovate_C"/>
</dbReference>
<keyword evidence="5 6" id="KW-0539">Nucleus</keyword>
<feature type="domain" description="OVATE" evidence="8">
    <location>
        <begin position="363"/>
        <end position="422"/>
    </location>
</feature>
<dbReference type="InterPro" id="IPR038933">
    <property type="entry name" value="Ovate"/>
</dbReference>
<dbReference type="GO" id="GO:0005634">
    <property type="term" value="C:nucleus"/>
    <property type="evidence" value="ECO:0007669"/>
    <property type="project" value="UniProtKB-SubCell"/>
</dbReference>
<evidence type="ECO:0000256" key="4">
    <source>
        <dbReference type="ARBA" id="ARBA00023163"/>
    </source>
</evidence>
<dbReference type="PANTHER" id="PTHR33057:SF82">
    <property type="entry name" value="TRANSCRIPTION REPRESSOR OFP5"/>
    <property type="match status" value="1"/>
</dbReference>
<proteinExistence type="predicted"/>
<dbReference type="NCBIfam" id="TIGR01568">
    <property type="entry name" value="A_thal_3678"/>
    <property type="match status" value="1"/>
</dbReference>
<feature type="compositionally biased region" description="Basic and acidic residues" evidence="7">
    <location>
        <begin position="196"/>
        <end position="212"/>
    </location>
</feature>
<dbReference type="PROSITE" id="PS51754">
    <property type="entry name" value="OVATE"/>
    <property type="match status" value="1"/>
</dbReference>